<dbReference type="InterPro" id="IPR053802">
    <property type="entry name" value="DUF6950"/>
</dbReference>
<evidence type="ECO:0000313" key="3">
    <source>
        <dbReference type="Proteomes" id="UP000253918"/>
    </source>
</evidence>
<protein>
    <recommendedName>
        <fullName evidence="1">DUF6950 domain-containing protein</fullName>
    </recommendedName>
</protein>
<dbReference type="AlphaFoldDB" id="A0A369W033"/>
<accession>A0A369W033</accession>
<feature type="domain" description="DUF6950" evidence="1">
    <location>
        <begin position="3"/>
        <end position="130"/>
    </location>
</feature>
<organism evidence="2 3">
    <name type="scientific">Sphingomonas aracearum</name>
    <dbReference type="NCBI Taxonomy" id="2283317"/>
    <lineage>
        <taxon>Bacteria</taxon>
        <taxon>Pseudomonadati</taxon>
        <taxon>Pseudomonadota</taxon>
        <taxon>Alphaproteobacteria</taxon>
        <taxon>Sphingomonadales</taxon>
        <taxon>Sphingomonadaceae</taxon>
        <taxon>Sphingomonas</taxon>
    </lineage>
</organism>
<dbReference type="Pfam" id="PF22262">
    <property type="entry name" value="DUF6950"/>
    <property type="match status" value="1"/>
</dbReference>
<evidence type="ECO:0000313" key="2">
    <source>
        <dbReference type="EMBL" id="RDE05441.1"/>
    </source>
</evidence>
<reference evidence="2 3" key="1">
    <citation type="submission" date="2018-07" db="EMBL/GenBank/DDBJ databases">
        <title>a novel species of Sphingomonas isolated from the rhizosphere soil of Araceae plant.</title>
        <authorList>
            <person name="Zhiyong W."/>
            <person name="Qinglan Z."/>
            <person name="Zhiwei F."/>
            <person name="Ding X."/>
            <person name="Gejiao W."/>
            <person name="Shixue Z."/>
        </authorList>
    </citation>
    <scope>NUCLEOTIDE SEQUENCE [LARGE SCALE GENOMIC DNA]</scope>
    <source>
        <strain evidence="2 3">WZY 27</strain>
    </source>
</reference>
<sequence>MIRRPDWEQRLADYLASVADVPHAYGRHDCALHGANAVLALTGEDAATRFRGRYQTEIGAARALRRFGAGSVEATFDATFPAIPPALARRGDLVMADGAIGVCVGGEAVFAGETGQVRWPRADWTRAWRVGA</sequence>
<dbReference type="Proteomes" id="UP000253918">
    <property type="component" value="Unassembled WGS sequence"/>
</dbReference>
<dbReference type="OrthoDB" id="6586924at2"/>
<name>A0A369W033_9SPHN</name>
<gene>
    <name evidence="2" type="ORF">DVW87_09325</name>
</gene>
<dbReference type="RefSeq" id="WP_114687511.1">
    <property type="nucleotide sequence ID" value="NZ_QQNB01000002.1"/>
</dbReference>
<proteinExistence type="predicted"/>
<dbReference type="EMBL" id="QQNB01000002">
    <property type="protein sequence ID" value="RDE05441.1"/>
    <property type="molecule type" value="Genomic_DNA"/>
</dbReference>
<keyword evidence="3" id="KW-1185">Reference proteome</keyword>
<comment type="caution">
    <text evidence="2">The sequence shown here is derived from an EMBL/GenBank/DDBJ whole genome shotgun (WGS) entry which is preliminary data.</text>
</comment>
<evidence type="ECO:0000259" key="1">
    <source>
        <dbReference type="Pfam" id="PF22262"/>
    </source>
</evidence>